<evidence type="ECO:0000256" key="4">
    <source>
        <dbReference type="ARBA" id="ARBA00022737"/>
    </source>
</evidence>
<dbReference type="AlphaFoldDB" id="A0A7S3V647"/>
<dbReference type="GO" id="GO:0008318">
    <property type="term" value="F:protein prenyltransferase activity"/>
    <property type="evidence" value="ECO:0007669"/>
    <property type="project" value="InterPro"/>
</dbReference>
<keyword evidence="4" id="KW-0677">Repeat</keyword>
<name>A0A7S3V647_9STRA</name>
<evidence type="ECO:0000313" key="5">
    <source>
        <dbReference type="EMBL" id="CAE0459650.1"/>
    </source>
</evidence>
<keyword evidence="3" id="KW-0808">Transferase</keyword>
<evidence type="ECO:0000256" key="1">
    <source>
        <dbReference type="ARBA" id="ARBA00006734"/>
    </source>
</evidence>
<organism evidence="5">
    <name type="scientific">Chaetoceros debilis</name>
    <dbReference type="NCBI Taxonomy" id="122233"/>
    <lineage>
        <taxon>Eukaryota</taxon>
        <taxon>Sar</taxon>
        <taxon>Stramenopiles</taxon>
        <taxon>Ochrophyta</taxon>
        <taxon>Bacillariophyta</taxon>
        <taxon>Coscinodiscophyceae</taxon>
        <taxon>Chaetocerotophycidae</taxon>
        <taxon>Chaetocerotales</taxon>
        <taxon>Chaetocerotaceae</taxon>
        <taxon>Chaetoceros</taxon>
    </lineage>
</organism>
<proteinExistence type="inferred from homology"/>
<evidence type="ECO:0000256" key="2">
    <source>
        <dbReference type="ARBA" id="ARBA00022602"/>
    </source>
</evidence>
<protein>
    <submittedName>
        <fullName evidence="5">Uncharacterized protein</fullName>
    </submittedName>
</protein>
<dbReference type="PANTHER" id="PTHR11129">
    <property type="entry name" value="PROTEIN FARNESYLTRANSFERASE ALPHA SUBUNIT/RAB GERANYLGERANYL TRANSFERASE ALPHA SUBUNIT"/>
    <property type="match status" value="1"/>
</dbReference>
<sequence>MQLEPISILTGLLQQSPGAKELEITYLPLPDDIYESVSFLKDGIHLGIHAPHVPQLAREFRKSYYGLRKKLMMHANSKSGDEKSFGLLMGSISCLLLLCPDHASAWSDRKRLLLHRLDELKASSCVRDTNNSADYSTIWEGEMSYLDLLFTQHSKAPNAWSHRRWICKQMLRATHNVNQMNHLEMSSTQLMTWFTHEIDVCINIAERKPKNYYAWTHRRFIIGTLVDRLEKTEDRDHELKVMSLLKSEVGCIHPWLCRHISDHSAAHYGGEVYRLWLSVGNQALDSVGDAMKSKEEEIHQNLKLSWELIELYPSHEVIWIWRRISASFFLEYKKSKENIRSDFSRDSKKKFVENEIAMVANIRNEESSSDDEIGSLKSQHAISYLSWILRKIDTKIVDVDISNVRSSLIFDDNDVLQCLWSNISRAPGKCVEPDKWV</sequence>
<dbReference type="InterPro" id="IPR002088">
    <property type="entry name" value="Prenyl_trans_a"/>
</dbReference>
<dbReference type="PROSITE" id="PS51147">
    <property type="entry name" value="PFTA"/>
    <property type="match status" value="2"/>
</dbReference>
<dbReference type="SUPFAM" id="SSF48439">
    <property type="entry name" value="Protein prenylyltransferase"/>
    <property type="match status" value="1"/>
</dbReference>
<evidence type="ECO:0000256" key="3">
    <source>
        <dbReference type="ARBA" id="ARBA00022679"/>
    </source>
</evidence>
<keyword evidence="2" id="KW-0637">Prenyltransferase</keyword>
<dbReference type="Gene3D" id="1.25.40.120">
    <property type="entry name" value="Protein prenylyltransferase"/>
    <property type="match status" value="1"/>
</dbReference>
<dbReference type="GO" id="GO:0005737">
    <property type="term" value="C:cytoplasm"/>
    <property type="evidence" value="ECO:0007669"/>
    <property type="project" value="TreeGrafter"/>
</dbReference>
<accession>A0A7S3V647</accession>
<dbReference type="Pfam" id="PF01239">
    <property type="entry name" value="PPTA"/>
    <property type="match status" value="2"/>
</dbReference>
<dbReference type="EMBL" id="HBIO01006177">
    <property type="protein sequence ID" value="CAE0459650.1"/>
    <property type="molecule type" value="Transcribed_RNA"/>
</dbReference>
<gene>
    <name evidence="5" type="ORF">CDEB00056_LOCUS4491</name>
</gene>
<dbReference type="PANTHER" id="PTHR11129:SF3">
    <property type="entry name" value="PROTEIN PRENYLTRANSFERASE ALPHA SUBUNIT REPEAT-CONTAINING PROTEIN 1"/>
    <property type="match status" value="1"/>
</dbReference>
<reference evidence="5" key="1">
    <citation type="submission" date="2021-01" db="EMBL/GenBank/DDBJ databases">
        <authorList>
            <person name="Corre E."/>
            <person name="Pelletier E."/>
            <person name="Niang G."/>
            <person name="Scheremetjew M."/>
            <person name="Finn R."/>
            <person name="Kale V."/>
            <person name="Holt S."/>
            <person name="Cochrane G."/>
            <person name="Meng A."/>
            <person name="Brown T."/>
            <person name="Cohen L."/>
        </authorList>
    </citation>
    <scope>NUCLEOTIDE SEQUENCE</scope>
    <source>
        <strain evidence="5">MM31A-1</strain>
    </source>
</reference>
<comment type="similarity">
    <text evidence="1">Belongs to the protein prenyltransferase subunit alpha family.</text>
</comment>